<proteinExistence type="predicted"/>
<protein>
    <submittedName>
        <fullName evidence="1">Uncharacterized protein</fullName>
    </submittedName>
</protein>
<evidence type="ECO:0000313" key="1">
    <source>
        <dbReference type="EMBL" id="SVB83917.1"/>
    </source>
</evidence>
<name>A0A382HAI0_9ZZZZ</name>
<organism evidence="1">
    <name type="scientific">marine metagenome</name>
    <dbReference type="NCBI Taxonomy" id="408172"/>
    <lineage>
        <taxon>unclassified sequences</taxon>
        <taxon>metagenomes</taxon>
        <taxon>ecological metagenomes</taxon>
    </lineage>
</organism>
<reference evidence="1" key="1">
    <citation type="submission" date="2018-05" db="EMBL/GenBank/DDBJ databases">
        <authorList>
            <person name="Lanie J.A."/>
            <person name="Ng W.-L."/>
            <person name="Kazmierczak K.M."/>
            <person name="Andrzejewski T.M."/>
            <person name="Davidsen T.M."/>
            <person name="Wayne K.J."/>
            <person name="Tettelin H."/>
            <person name="Glass J.I."/>
            <person name="Rusch D."/>
            <person name="Podicherti R."/>
            <person name="Tsui H.-C.T."/>
            <person name="Winkler M.E."/>
        </authorList>
    </citation>
    <scope>NUCLEOTIDE SEQUENCE</scope>
</reference>
<sequence length="166" mass="17764">MFKDLIKSQVVGTLKIYDKESGDVLVQKKNAIHPGNMAYVMASAMAGKPTSVNSSGNAPLINWMQFGSGGSTSTTTLTYRSPRVYPTYDQLAITASNSSLYVPKYEQLTTNTVYYPGEEMGATGEIVPDNTSKVKFSVDLTHEDYATAVGLSIPSSDSSPDASAVE</sequence>
<dbReference type="EMBL" id="UINC01059945">
    <property type="protein sequence ID" value="SVB83917.1"/>
    <property type="molecule type" value="Genomic_DNA"/>
</dbReference>
<accession>A0A382HAI0</accession>
<feature type="non-terminal residue" evidence="1">
    <location>
        <position position="166"/>
    </location>
</feature>
<dbReference type="AlphaFoldDB" id="A0A382HAI0"/>
<gene>
    <name evidence="1" type="ORF">METZ01_LOCUS236771</name>
</gene>